<feature type="region of interest" description="Disordered" evidence="1">
    <location>
        <begin position="51"/>
        <end position="70"/>
    </location>
</feature>
<reference evidence="2" key="2">
    <citation type="submission" date="2020-09" db="EMBL/GenBank/DDBJ databases">
        <authorList>
            <person name="Sun Q."/>
            <person name="Ohkuma M."/>
        </authorList>
    </citation>
    <scope>NUCLEOTIDE SEQUENCE</scope>
    <source>
        <strain evidence="2">JCM 4784</strain>
    </source>
</reference>
<name>A0A919AEV8_9ACTN</name>
<organism evidence="2 3">
    <name type="scientific">Streptomyces longispororuber</name>
    <dbReference type="NCBI Taxonomy" id="68230"/>
    <lineage>
        <taxon>Bacteria</taxon>
        <taxon>Bacillati</taxon>
        <taxon>Actinomycetota</taxon>
        <taxon>Actinomycetes</taxon>
        <taxon>Kitasatosporales</taxon>
        <taxon>Streptomycetaceae</taxon>
        <taxon>Streptomyces</taxon>
    </lineage>
</organism>
<dbReference type="Proteomes" id="UP000608024">
    <property type="component" value="Unassembled WGS sequence"/>
</dbReference>
<keyword evidence="3" id="KW-1185">Reference proteome</keyword>
<dbReference type="EMBL" id="BNBT01000331">
    <property type="protein sequence ID" value="GHF02669.1"/>
    <property type="molecule type" value="Genomic_DNA"/>
</dbReference>
<proteinExistence type="predicted"/>
<evidence type="ECO:0000313" key="2">
    <source>
        <dbReference type="EMBL" id="GHF02669.1"/>
    </source>
</evidence>
<dbReference type="AlphaFoldDB" id="A0A919AEV8"/>
<gene>
    <name evidence="2" type="ORF">GCM10018785_75530</name>
</gene>
<evidence type="ECO:0000256" key="1">
    <source>
        <dbReference type="SAM" id="MobiDB-lite"/>
    </source>
</evidence>
<evidence type="ECO:0000313" key="3">
    <source>
        <dbReference type="Proteomes" id="UP000608024"/>
    </source>
</evidence>
<sequence>MHSPELDYDTSPELPVTFLQTGAHFPEGGNVSTFHSSVRVTVPRSLYRTLTPPRARGKEPATATGGAAAPCEETTNSACAHGIWPVPVPEMR</sequence>
<feature type="compositionally biased region" description="Low complexity" evidence="1">
    <location>
        <begin position="60"/>
        <end position="70"/>
    </location>
</feature>
<accession>A0A919AEV8</accession>
<comment type="caution">
    <text evidence="2">The sequence shown here is derived from an EMBL/GenBank/DDBJ whole genome shotgun (WGS) entry which is preliminary data.</text>
</comment>
<reference evidence="2" key="1">
    <citation type="journal article" date="2014" name="Int. J. Syst. Evol. Microbiol.">
        <title>Complete genome sequence of Corynebacterium casei LMG S-19264T (=DSM 44701T), isolated from a smear-ripened cheese.</title>
        <authorList>
            <consortium name="US DOE Joint Genome Institute (JGI-PGF)"/>
            <person name="Walter F."/>
            <person name="Albersmeier A."/>
            <person name="Kalinowski J."/>
            <person name="Ruckert C."/>
        </authorList>
    </citation>
    <scope>NUCLEOTIDE SEQUENCE</scope>
    <source>
        <strain evidence="2">JCM 4784</strain>
    </source>
</reference>
<protein>
    <submittedName>
        <fullName evidence="2">Uncharacterized protein</fullName>
    </submittedName>
</protein>